<protein>
    <submittedName>
        <fullName evidence="5">Alpha/beta hydrolase</fullName>
    </submittedName>
</protein>
<feature type="region of interest" description="Disordered" evidence="2">
    <location>
        <begin position="316"/>
        <end position="340"/>
    </location>
</feature>
<reference evidence="5" key="2">
    <citation type="journal article" date="2022" name="Syst. Appl. Microbiol.">
        <title>Physiological and genomic characterisation of Luteimonas fraxinea sp. nov., a bacterial species associated with trees tolerant to ash dieback.</title>
        <authorList>
            <person name="Ulrich K."/>
            <person name="Becker R."/>
            <person name="Behrendt U."/>
            <person name="Kube M."/>
            <person name="Schneck V."/>
            <person name="Ulrich A."/>
        </authorList>
    </citation>
    <scope>NUCLEOTIDE SEQUENCE</scope>
    <source>
        <strain evidence="5">A1P009</strain>
    </source>
</reference>
<evidence type="ECO:0000256" key="1">
    <source>
        <dbReference type="ARBA" id="ARBA00022801"/>
    </source>
</evidence>
<evidence type="ECO:0000313" key="6">
    <source>
        <dbReference type="Proteomes" id="UP001430360"/>
    </source>
</evidence>
<dbReference type="PANTHER" id="PTHR48081">
    <property type="entry name" value="AB HYDROLASE SUPERFAMILY PROTEIN C4A8.06C"/>
    <property type="match status" value="1"/>
</dbReference>
<feature type="signal peptide" evidence="3">
    <location>
        <begin position="1"/>
        <end position="24"/>
    </location>
</feature>
<evidence type="ECO:0000259" key="4">
    <source>
        <dbReference type="Pfam" id="PF20434"/>
    </source>
</evidence>
<dbReference type="InterPro" id="IPR049492">
    <property type="entry name" value="BD-FAE-like_dom"/>
</dbReference>
<comment type="caution">
    <text evidence="5">The sequence shown here is derived from an EMBL/GenBank/DDBJ whole genome shotgun (WGS) entry which is preliminary data.</text>
</comment>
<organism evidence="5 6">
    <name type="scientific">Luteimonas fraxinea</name>
    <dbReference type="NCBI Taxonomy" id="2901869"/>
    <lineage>
        <taxon>Bacteria</taxon>
        <taxon>Pseudomonadati</taxon>
        <taxon>Pseudomonadota</taxon>
        <taxon>Gammaproteobacteria</taxon>
        <taxon>Lysobacterales</taxon>
        <taxon>Lysobacteraceae</taxon>
        <taxon>Luteimonas</taxon>
    </lineage>
</organism>
<sequence>MTTRHRWAGLIAGLLLTCTGLAHAQAGTQILDLWPDGHLPQVVSGPELVGNEGSSMGAVTRVSQPRLEIHRPANPNGTAVLILGGGGYFRIQVGTAARPMAQWLASIGVTTAVLYYRMPVDGWPASAPFADGQRAMRLLRANAGELGIDPTKIGVMGSSAGANLAGILSTRFDHDFYPALDASDRLPSRPDFLAMLYPVVTLKPPYDTTRSRRELATQPDAVEAYSVEGHVRSDMPPVFLAHAADDRIADVNHSLLMFQAARAQNVPAELHVFDRGGHSWGLGKPGTQVAQWPRLFVTWARANGFMAAPPVSLQPLTGQTAPLAPPPVDSDDADLEEDGD</sequence>
<accession>A0ABS8U697</accession>
<dbReference type="Gene3D" id="3.40.50.1820">
    <property type="entry name" value="alpha/beta hydrolase"/>
    <property type="match status" value="1"/>
</dbReference>
<keyword evidence="1 5" id="KW-0378">Hydrolase</keyword>
<gene>
    <name evidence="5" type="ORF">LTT95_00075</name>
</gene>
<keyword evidence="6" id="KW-1185">Reference proteome</keyword>
<feature type="domain" description="BD-FAE-like" evidence="4">
    <location>
        <begin position="67"/>
        <end position="258"/>
    </location>
</feature>
<reference evidence="5" key="1">
    <citation type="submission" date="2021-12" db="EMBL/GenBank/DDBJ databases">
        <authorList>
            <person name="Ulrich A."/>
        </authorList>
    </citation>
    <scope>NUCLEOTIDE SEQUENCE</scope>
    <source>
        <strain evidence="5">A1P009</strain>
    </source>
</reference>
<feature type="compositionally biased region" description="Acidic residues" evidence="2">
    <location>
        <begin position="329"/>
        <end position="340"/>
    </location>
</feature>
<dbReference type="PANTHER" id="PTHR48081:SF6">
    <property type="entry name" value="PEPTIDASE S9 PROLYL OLIGOPEPTIDASE CATALYTIC DOMAIN-CONTAINING PROTEIN"/>
    <property type="match status" value="1"/>
</dbReference>
<name>A0ABS8U697_9GAMM</name>
<evidence type="ECO:0000313" key="5">
    <source>
        <dbReference type="EMBL" id="MCD9095340.1"/>
    </source>
</evidence>
<keyword evidence="3" id="KW-0732">Signal</keyword>
<proteinExistence type="predicted"/>
<dbReference type="InterPro" id="IPR029058">
    <property type="entry name" value="AB_hydrolase_fold"/>
</dbReference>
<dbReference type="EMBL" id="JAJQKU010000001">
    <property type="protein sequence ID" value="MCD9095340.1"/>
    <property type="molecule type" value="Genomic_DNA"/>
</dbReference>
<dbReference type="InterPro" id="IPR050300">
    <property type="entry name" value="GDXG_lipolytic_enzyme"/>
</dbReference>
<dbReference type="Proteomes" id="UP001430360">
    <property type="component" value="Unassembled WGS sequence"/>
</dbReference>
<evidence type="ECO:0000256" key="2">
    <source>
        <dbReference type="SAM" id="MobiDB-lite"/>
    </source>
</evidence>
<dbReference type="GO" id="GO:0016787">
    <property type="term" value="F:hydrolase activity"/>
    <property type="evidence" value="ECO:0007669"/>
    <property type="project" value="UniProtKB-KW"/>
</dbReference>
<dbReference type="RefSeq" id="WP_232133895.1">
    <property type="nucleotide sequence ID" value="NZ_CP089507.1"/>
</dbReference>
<dbReference type="Pfam" id="PF20434">
    <property type="entry name" value="BD-FAE"/>
    <property type="match status" value="1"/>
</dbReference>
<dbReference type="SUPFAM" id="SSF53474">
    <property type="entry name" value="alpha/beta-Hydrolases"/>
    <property type="match status" value="1"/>
</dbReference>
<feature type="chain" id="PRO_5045682297" evidence="3">
    <location>
        <begin position="25"/>
        <end position="340"/>
    </location>
</feature>
<evidence type="ECO:0000256" key="3">
    <source>
        <dbReference type="SAM" id="SignalP"/>
    </source>
</evidence>